<dbReference type="InterPro" id="IPR011993">
    <property type="entry name" value="PH-like_dom_sf"/>
</dbReference>
<gene>
    <name evidence="5" type="ORF">DAPK24_005160</name>
</gene>
<evidence type="ECO:0000256" key="2">
    <source>
        <dbReference type="PIRSR" id="PIRSR630564-1"/>
    </source>
</evidence>
<dbReference type="GO" id="GO:0016020">
    <property type="term" value="C:membrane"/>
    <property type="evidence" value="ECO:0007669"/>
    <property type="project" value="TreeGrafter"/>
</dbReference>
<feature type="binding site" evidence="3">
    <location>
        <begin position="396"/>
        <end position="402"/>
    </location>
    <ligand>
        <name>substrate</name>
    </ligand>
</feature>
<dbReference type="GO" id="GO:0046856">
    <property type="term" value="P:phosphatidylinositol dephosphorylation"/>
    <property type="evidence" value="ECO:0007669"/>
    <property type="project" value="TreeGrafter"/>
</dbReference>
<organism evidence="5 6">
    <name type="scientific">Pichia kluyveri</name>
    <name type="common">Yeast</name>
    <dbReference type="NCBI Taxonomy" id="36015"/>
    <lineage>
        <taxon>Eukaryota</taxon>
        <taxon>Fungi</taxon>
        <taxon>Dikarya</taxon>
        <taxon>Ascomycota</taxon>
        <taxon>Saccharomycotina</taxon>
        <taxon>Pichiomycetes</taxon>
        <taxon>Pichiales</taxon>
        <taxon>Pichiaceae</taxon>
        <taxon>Pichia</taxon>
    </lineage>
</organism>
<evidence type="ECO:0000313" key="5">
    <source>
        <dbReference type="EMBL" id="GMM43941.1"/>
    </source>
</evidence>
<comment type="similarity">
    <text evidence="1">Belongs to the protein-tyrosine phosphatase family. Non-receptor class myotubularin subfamily.</text>
</comment>
<feature type="binding site" evidence="3">
    <location>
        <begin position="333"/>
        <end position="334"/>
    </location>
    <ligand>
        <name>substrate</name>
    </ligand>
</feature>
<dbReference type="Gene3D" id="2.30.29.30">
    <property type="entry name" value="Pleckstrin-homology domain (PH domain)/Phosphotyrosine-binding domain (PTB)"/>
    <property type="match status" value="1"/>
</dbReference>
<accession>A0AAV5QYB0</accession>
<keyword evidence="6" id="KW-1185">Reference proteome</keyword>
<dbReference type="PROSITE" id="PS00383">
    <property type="entry name" value="TYR_PHOSPHATASE_1"/>
    <property type="match status" value="1"/>
</dbReference>
<dbReference type="InterPro" id="IPR030564">
    <property type="entry name" value="Myotubularin"/>
</dbReference>
<dbReference type="InterPro" id="IPR010569">
    <property type="entry name" value="Myotubularin-like_Pase_dom"/>
</dbReference>
<feature type="active site" description="Phosphocysteine intermediate" evidence="2">
    <location>
        <position position="396"/>
    </location>
</feature>
<dbReference type="PANTHER" id="PTHR10807">
    <property type="entry name" value="MYOTUBULARIN-RELATED"/>
    <property type="match status" value="1"/>
</dbReference>
<dbReference type="GO" id="GO:0004438">
    <property type="term" value="F:phosphatidylinositol-3-phosphate phosphatase activity"/>
    <property type="evidence" value="ECO:0007669"/>
    <property type="project" value="TreeGrafter"/>
</dbReference>
<dbReference type="Pfam" id="PF21098">
    <property type="entry name" value="PH-GRAM_MTMR6-like"/>
    <property type="match status" value="1"/>
</dbReference>
<evidence type="ECO:0000313" key="6">
    <source>
        <dbReference type="Proteomes" id="UP001378960"/>
    </source>
</evidence>
<dbReference type="InterPro" id="IPR016130">
    <property type="entry name" value="Tyr_Pase_AS"/>
</dbReference>
<dbReference type="Proteomes" id="UP001378960">
    <property type="component" value="Unassembled WGS sequence"/>
</dbReference>
<dbReference type="AlphaFoldDB" id="A0AAV5QYB0"/>
<dbReference type="PROSITE" id="PS51339">
    <property type="entry name" value="PPASE_MYOTUBULARIN"/>
    <property type="match status" value="1"/>
</dbReference>
<dbReference type="SUPFAM" id="SSF50729">
    <property type="entry name" value="PH domain-like"/>
    <property type="match status" value="1"/>
</dbReference>
<dbReference type="PANTHER" id="PTHR10807:SF128">
    <property type="entry name" value="PHOSPHATIDYLINOSITOL-3,5-BISPHOSPHATE 3-PHOSPHATASE"/>
    <property type="match status" value="1"/>
</dbReference>
<proteinExistence type="inferred from homology"/>
<sequence>MEYLRVTKVRDVHMYRRGEKYEGTLHLTTHHIIFTIEKGNGREFWFCYPMIERVEFYRGSVMLFEENVIKELNNLSNNNGITSGIWNMIGSEDNYNNNGNNEEKLKLSEDKQKLLNRGCCLRIQFRDFNYIAFDFKNILKGQDVFDSMMRLSCIDDINKLYAFIYQPVKIETGLNGWESYDFMKEFTRQGLMLDGSGDSSWRITNLNNNFELCDSYPSKLIVPSNISDNMLKHSVKYRSKNRFPALTYYYKKNGCSIVRCSQPLVGIKQNRSVQDEKLIEMIFKSNDDKSPNNLIVDCRPITNAMAQVALGAGTEIMDNYNEGTERIFLNIENIHVIRDALNKIKNVLKESDVNKGIIDIDNVSSGWLEHIRRLLNGTNILVNKIHKENNHLIVHCSDGWDRTSQISSLVEICIDPYYRTIKGFIVLIEKEWNSYGHRFRERNGYLQNDHKFYDYRENGSSSAIKRLSQRYKHSQTVRLESPVFQQFLHCIYCLIKKYPNKFEFNERFLRRLVYHLHAAQYGTFLSDNEQMRIEGEIEDKTVSANFSF</sequence>
<reference evidence="5 6" key="1">
    <citation type="journal article" date="2023" name="Elife">
        <title>Identification of key yeast species and microbe-microbe interactions impacting larval growth of Drosophila in the wild.</title>
        <authorList>
            <person name="Mure A."/>
            <person name="Sugiura Y."/>
            <person name="Maeda R."/>
            <person name="Honda K."/>
            <person name="Sakurai N."/>
            <person name="Takahashi Y."/>
            <person name="Watada M."/>
            <person name="Katoh T."/>
            <person name="Gotoh A."/>
            <person name="Gotoh Y."/>
            <person name="Taniguchi I."/>
            <person name="Nakamura K."/>
            <person name="Hayashi T."/>
            <person name="Katayama T."/>
            <person name="Uemura T."/>
            <person name="Hattori Y."/>
        </authorList>
    </citation>
    <scope>NUCLEOTIDE SEQUENCE [LARGE SCALE GENOMIC DNA]</scope>
    <source>
        <strain evidence="5 6">PK-24</strain>
    </source>
</reference>
<evidence type="ECO:0000256" key="3">
    <source>
        <dbReference type="PIRSR" id="PIRSR630564-2"/>
    </source>
</evidence>
<dbReference type="GO" id="GO:0005737">
    <property type="term" value="C:cytoplasm"/>
    <property type="evidence" value="ECO:0007669"/>
    <property type="project" value="TreeGrafter"/>
</dbReference>
<dbReference type="SUPFAM" id="SSF52799">
    <property type="entry name" value="(Phosphotyrosine protein) phosphatases II"/>
    <property type="match status" value="1"/>
</dbReference>
<dbReference type="EMBL" id="BTGB01000001">
    <property type="protein sequence ID" value="GMM43941.1"/>
    <property type="molecule type" value="Genomic_DNA"/>
</dbReference>
<dbReference type="InterPro" id="IPR048994">
    <property type="entry name" value="PH-GRAM_MTMR6-9"/>
</dbReference>
<evidence type="ECO:0000256" key="1">
    <source>
        <dbReference type="ARBA" id="ARBA00007471"/>
    </source>
</evidence>
<protein>
    <submittedName>
        <fullName evidence="5">Phosphatidylinositol-3-phosphatase</fullName>
    </submittedName>
</protein>
<dbReference type="Pfam" id="PF06602">
    <property type="entry name" value="Myotub-related"/>
    <property type="match status" value="1"/>
</dbReference>
<evidence type="ECO:0000259" key="4">
    <source>
        <dbReference type="PROSITE" id="PS51339"/>
    </source>
</evidence>
<comment type="caution">
    <text evidence="5">The sequence shown here is derived from an EMBL/GenBank/DDBJ whole genome shotgun (WGS) entry which is preliminary data.</text>
</comment>
<feature type="domain" description="Myotubularin phosphatase" evidence="4">
    <location>
        <begin position="176"/>
        <end position="548"/>
    </location>
</feature>
<dbReference type="InterPro" id="IPR029021">
    <property type="entry name" value="Prot-tyrosine_phosphatase-like"/>
</dbReference>
<name>A0AAV5QYB0_PICKL</name>